<gene>
    <name evidence="2" type="ORF">Gocc_2552</name>
</gene>
<proteinExistence type="predicted"/>
<evidence type="ECO:0000313" key="2">
    <source>
        <dbReference type="EMBL" id="RDI73639.1"/>
    </source>
</evidence>
<feature type="domain" description="AbiEi antitoxin N-terminal" evidence="1">
    <location>
        <begin position="11"/>
        <end position="56"/>
    </location>
</feature>
<reference evidence="3" key="2">
    <citation type="journal article" date="2019" name="MicrobiologyOpen">
        <title>High-quality draft genome sequence of Gaiella occulta isolated from a 150 meter deep mineral water borehole and comparison with the genome sequences of other deep-branching lineages of the phylum Actinobacteria.</title>
        <authorList>
            <person name="Severino R."/>
            <person name="Froufe H.J.C."/>
            <person name="Barroso C."/>
            <person name="Albuquerque L."/>
            <person name="Lobo-da-Cunha A."/>
            <person name="da Costa M.S."/>
            <person name="Egas C."/>
        </authorList>
    </citation>
    <scope>NUCLEOTIDE SEQUENCE [LARGE SCALE GENOMIC DNA]</scope>
    <source>
        <strain evidence="3">F2-233</strain>
    </source>
</reference>
<dbReference type="AlphaFoldDB" id="A0A7M2YVN5"/>
<dbReference type="InterPro" id="IPR025159">
    <property type="entry name" value="AbiEi_N"/>
</dbReference>
<dbReference type="RefSeq" id="WP_181813659.1">
    <property type="nucleotide sequence ID" value="NZ_QQZY01000007.1"/>
</dbReference>
<protein>
    <recommendedName>
        <fullName evidence="1">AbiEi antitoxin N-terminal domain-containing protein</fullName>
    </recommendedName>
</protein>
<dbReference type="Pfam" id="PF13338">
    <property type="entry name" value="AbiEi_4"/>
    <property type="match status" value="1"/>
</dbReference>
<name>A0A7M2YVN5_9ACTN</name>
<organism evidence="2 3">
    <name type="scientific">Gaiella occulta</name>
    <dbReference type="NCBI Taxonomy" id="1002870"/>
    <lineage>
        <taxon>Bacteria</taxon>
        <taxon>Bacillati</taxon>
        <taxon>Actinomycetota</taxon>
        <taxon>Thermoleophilia</taxon>
        <taxon>Gaiellales</taxon>
        <taxon>Gaiellaceae</taxon>
        <taxon>Gaiella</taxon>
    </lineage>
</organism>
<evidence type="ECO:0000259" key="1">
    <source>
        <dbReference type="Pfam" id="PF13338"/>
    </source>
</evidence>
<keyword evidence="3" id="KW-1185">Reference proteome</keyword>
<dbReference type="Proteomes" id="UP000254134">
    <property type="component" value="Unassembled WGS sequence"/>
</dbReference>
<reference evidence="2 3" key="1">
    <citation type="submission" date="2018-07" db="EMBL/GenBank/DDBJ databases">
        <title>High-quality-draft genome sequence of Gaiella occulta.</title>
        <authorList>
            <person name="Severino R."/>
            <person name="Froufe H.J.C."/>
            <person name="Rainey F.A."/>
            <person name="Barroso C."/>
            <person name="Albuquerque L."/>
            <person name="Lobo-Da-Cunha A."/>
            <person name="Da Costa M.S."/>
            <person name="Egas C."/>
        </authorList>
    </citation>
    <scope>NUCLEOTIDE SEQUENCE [LARGE SCALE GENOMIC DNA]</scope>
    <source>
        <strain evidence="2 3">F2-233</strain>
    </source>
</reference>
<accession>A0A7M2YVN5</accession>
<dbReference type="EMBL" id="QQZY01000007">
    <property type="protein sequence ID" value="RDI73639.1"/>
    <property type="molecule type" value="Genomic_DNA"/>
</dbReference>
<comment type="caution">
    <text evidence="2">The sequence shown here is derived from an EMBL/GenBank/DDBJ whole genome shotgun (WGS) entry which is preliminary data.</text>
</comment>
<sequence>MPSVAERVEKRIARRPGRVFTFADFADLPASAVAPALSRLTRSGKIRRARKGVYYAPKDTVLGEVPIDPIEIGRAANGVPTHLAGLSAASALGLTTQVPARAELAVEGRRTTGATGVVTKPRFGTRRAGLEPAEAALLEVLRSIVSLSELSPEETVERLANVLRRPESMRRVLHAAVAEPPRVRAMVGALAEHLGAAGPELKRLRSTLNPTSRYRFGPLAALPTARHWGAR</sequence>
<evidence type="ECO:0000313" key="3">
    <source>
        <dbReference type="Proteomes" id="UP000254134"/>
    </source>
</evidence>